<dbReference type="InterPro" id="IPR001279">
    <property type="entry name" value="Metallo-B-lactamas"/>
</dbReference>
<dbReference type="GO" id="GO:0016787">
    <property type="term" value="F:hydrolase activity"/>
    <property type="evidence" value="ECO:0007669"/>
    <property type="project" value="UniProtKB-KW"/>
</dbReference>
<feature type="domain" description="Metallo-beta-lactamase" evidence="2">
    <location>
        <begin position="14"/>
        <end position="214"/>
    </location>
</feature>
<accession>A0A7I7XAK3</accession>
<sequence>MLGGPTTVVDIAGRRIVMDPTFDPPGPHAYLTKTAGPAVDASDLGPVDVVLVSHDQHPDNFDDAGRALAAAVPQVLTTPGSAARLGANAHGLAVWQAVELPGGDGFTSLVVQAVPAVHGPADGERDAEGFVNCEVSGFVLSGQGQPTVYLSGDNASVEAVKAVADAVGRIDVAVLFVGAARVPTKERGRPLTLTSARAAAAAEILGASVVIAAHLDSWAHFSEGMDDVVTAFDEAGTGALLDRTPRGHWTDLEYLLQV</sequence>
<dbReference type="Proteomes" id="UP000466517">
    <property type="component" value="Chromosome"/>
</dbReference>
<dbReference type="KEGG" id="mmag:MMAD_06300"/>
<evidence type="ECO:0000313" key="4">
    <source>
        <dbReference type="Proteomes" id="UP000466517"/>
    </source>
</evidence>
<evidence type="ECO:0000256" key="1">
    <source>
        <dbReference type="ARBA" id="ARBA00022801"/>
    </source>
</evidence>
<dbReference type="SUPFAM" id="SSF56281">
    <property type="entry name" value="Metallo-hydrolase/oxidoreductase"/>
    <property type="match status" value="1"/>
</dbReference>
<dbReference type="EMBL" id="AP022610">
    <property type="protein sequence ID" value="BBZ26335.1"/>
    <property type="molecule type" value="Genomic_DNA"/>
</dbReference>
<dbReference type="Pfam" id="PF12706">
    <property type="entry name" value="Lactamase_B_2"/>
    <property type="match status" value="1"/>
</dbReference>
<proteinExistence type="predicted"/>
<protein>
    <recommendedName>
        <fullName evidence="2">Metallo-beta-lactamase domain-containing protein</fullName>
    </recommendedName>
</protein>
<keyword evidence="4" id="KW-1185">Reference proteome</keyword>
<dbReference type="AlphaFoldDB" id="A0A7I7XAK3"/>
<reference evidence="3 4" key="1">
    <citation type="journal article" date="2019" name="Emerg. Microbes Infect.">
        <title>Comprehensive subspecies identification of 175 nontuberculous mycobacteria species based on 7547 genomic profiles.</title>
        <authorList>
            <person name="Matsumoto Y."/>
            <person name="Kinjo T."/>
            <person name="Motooka D."/>
            <person name="Nabeya D."/>
            <person name="Jung N."/>
            <person name="Uechi K."/>
            <person name="Horii T."/>
            <person name="Iida T."/>
            <person name="Fujita J."/>
            <person name="Nakamura S."/>
        </authorList>
    </citation>
    <scope>NUCLEOTIDE SEQUENCE [LARGE SCALE GENOMIC DNA]</scope>
    <source>
        <strain evidence="3 4">JCM 13574</strain>
    </source>
</reference>
<dbReference type="InterPro" id="IPR050114">
    <property type="entry name" value="UPF0173_UPF0282_UlaG_hydrolase"/>
</dbReference>
<dbReference type="InterPro" id="IPR036866">
    <property type="entry name" value="RibonucZ/Hydroxyglut_hydro"/>
</dbReference>
<organism evidence="3 4">
    <name type="scientific">Mycolicibacterium madagascariense</name>
    <dbReference type="NCBI Taxonomy" id="212765"/>
    <lineage>
        <taxon>Bacteria</taxon>
        <taxon>Bacillati</taxon>
        <taxon>Actinomycetota</taxon>
        <taxon>Actinomycetes</taxon>
        <taxon>Mycobacteriales</taxon>
        <taxon>Mycobacteriaceae</taxon>
        <taxon>Mycolicibacterium</taxon>
    </lineage>
</organism>
<dbReference type="Gene3D" id="3.60.15.10">
    <property type="entry name" value="Ribonuclease Z/Hydroxyacylglutathione hydrolase-like"/>
    <property type="match status" value="1"/>
</dbReference>
<dbReference type="PANTHER" id="PTHR43546:SF9">
    <property type="entry name" value="L-ASCORBATE-6-PHOSPHATE LACTONASE ULAG-RELATED"/>
    <property type="match status" value="1"/>
</dbReference>
<evidence type="ECO:0000313" key="3">
    <source>
        <dbReference type="EMBL" id="BBZ26335.1"/>
    </source>
</evidence>
<evidence type="ECO:0000259" key="2">
    <source>
        <dbReference type="Pfam" id="PF12706"/>
    </source>
</evidence>
<gene>
    <name evidence="3" type="ORF">MMAD_06300</name>
</gene>
<name>A0A7I7XAK3_9MYCO</name>
<dbReference type="PANTHER" id="PTHR43546">
    <property type="entry name" value="UPF0173 METAL-DEPENDENT HYDROLASE MJ1163-RELATED"/>
    <property type="match status" value="1"/>
</dbReference>
<keyword evidence="1" id="KW-0378">Hydrolase</keyword>